<dbReference type="RefSeq" id="WP_062075788.1">
    <property type="nucleotide sequence ID" value="NZ_BBRC01000013.1"/>
</dbReference>
<evidence type="ECO:0000313" key="3">
    <source>
        <dbReference type="Proteomes" id="UP000547973"/>
    </source>
</evidence>
<feature type="transmembrane region" description="Helical" evidence="1">
    <location>
        <begin position="39"/>
        <end position="58"/>
    </location>
</feature>
<proteinExistence type="predicted"/>
<reference evidence="2 3" key="1">
    <citation type="submission" date="2020-07" db="EMBL/GenBank/DDBJ databases">
        <title>Sequencing the genomes of 1000 actinobacteria strains.</title>
        <authorList>
            <person name="Klenk H.-P."/>
        </authorList>
    </citation>
    <scope>NUCLEOTIDE SEQUENCE [LARGE SCALE GENOMIC DNA]</scope>
    <source>
        <strain evidence="2 3">DSM 19970</strain>
    </source>
</reference>
<evidence type="ECO:0000256" key="1">
    <source>
        <dbReference type="SAM" id="Phobius"/>
    </source>
</evidence>
<keyword evidence="1" id="KW-0812">Transmembrane</keyword>
<sequence length="184" mass="20593">MDMIDDAATRPPSVILVNGREYMLYDEFLGRIKMAEVKLLWFYSSLLWVGALTFALLLPFTEAWWPIFIAIALLLVMCAGVFFMFSRPVMTTPVTVVETHRNGTSSRLSVSTRRHGTLTVTAHADMADFLLRAITADRRRRFSPRRDVPADLVHPKMMRHVWSGTAASVAMLAILAARVALGPG</sequence>
<dbReference type="AlphaFoldDB" id="A0A7Y9ZAW9"/>
<keyword evidence="1" id="KW-1133">Transmembrane helix</keyword>
<organism evidence="2 3">
    <name type="scientific">Demequina lutea</name>
    <dbReference type="NCBI Taxonomy" id="431489"/>
    <lineage>
        <taxon>Bacteria</taxon>
        <taxon>Bacillati</taxon>
        <taxon>Actinomycetota</taxon>
        <taxon>Actinomycetes</taxon>
        <taxon>Micrococcales</taxon>
        <taxon>Demequinaceae</taxon>
        <taxon>Demequina</taxon>
    </lineage>
</organism>
<evidence type="ECO:0000313" key="2">
    <source>
        <dbReference type="EMBL" id="NYI41826.1"/>
    </source>
</evidence>
<comment type="caution">
    <text evidence="2">The sequence shown here is derived from an EMBL/GenBank/DDBJ whole genome shotgun (WGS) entry which is preliminary data.</text>
</comment>
<keyword evidence="3" id="KW-1185">Reference proteome</keyword>
<gene>
    <name evidence="2" type="ORF">BKA03_001945</name>
</gene>
<dbReference type="Proteomes" id="UP000547973">
    <property type="component" value="Unassembled WGS sequence"/>
</dbReference>
<keyword evidence="1" id="KW-0472">Membrane</keyword>
<accession>A0A7Y9ZAW9</accession>
<feature type="transmembrane region" description="Helical" evidence="1">
    <location>
        <begin position="161"/>
        <end position="181"/>
    </location>
</feature>
<feature type="transmembrane region" description="Helical" evidence="1">
    <location>
        <begin position="64"/>
        <end position="85"/>
    </location>
</feature>
<dbReference type="EMBL" id="JACBZO010000001">
    <property type="protein sequence ID" value="NYI41826.1"/>
    <property type="molecule type" value="Genomic_DNA"/>
</dbReference>
<name>A0A7Y9ZAW9_9MICO</name>
<protein>
    <submittedName>
        <fullName evidence="2">Uncharacterized protein</fullName>
    </submittedName>
</protein>